<dbReference type="GO" id="GO:0016020">
    <property type="term" value="C:membrane"/>
    <property type="evidence" value="ECO:0007669"/>
    <property type="project" value="UniProtKB-SubCell"/>
</dbReference>
<dbReference type="Pfam" id="PF07690">
    <property type="entry name" value="MFS_1"/>
    <property type="match status" value="1"/>
</dbReference>
<protein>
    <submittedName>
        <fullName evidence="6">Major facilitator superfamily domain-containing protein</fullName>
    </submittedName>
</protein>
<evidence type="ECO:0000313" key="6">
    <source>
        <dbReference type="EMBL" id="KAE8354466.1"/>
    </source>
</evidence>
<dbReference type="GO" id="GO:0022857">
    <property type="term" value="F:transmembrane transporter activity"/>
    <property type="evidence" value="ECO:0007669"/>
    <property type="project" value="InterPro"/>
</dbReference>
<proteinExistence type="predicted"/>
<accession>A0A5N6ZC55</accession>
<gene>
    <name evidence="6" type="ORF">BDV28DRAFT_156207</name>
</gene>
<keyword evidence="7" id="KW-1185">Reference proteome</keyword>
<feature type="transmembrane region" description="Helical" evidence="5">
    <location>
        <begin position="332"/>
        <end position="356"/>
    </location>
</feature>
<dbReference type="AlphaFoldDB" id="A0A5N6ZC55"/>
<evidence type="ECO:0000256" key="1">
    <source>
        <dbReference type="ARBA" id="ARBA00004141"/>
    </source>
</evidence>
<feature type="transmembrane region" description="Helical" evidence="5">
    <location>
        <begin position="293"/>
        <end position="312"/>
    </location>
</feature>
<feature type="transmembrane region" description="Helical" evidence="5">
    <location>
        <begin position="191"/>
        <end position="213"/>
    </location>
</feature>
<evidence type="ECO:0000256" key="5">
    <source>
        <dbReference type="SAM" id="Phobius"/>
    </source>
</evidence>
<dbReference type="OrthoDB" id="194139at2759"/>
<evidence type="ECO:0000256" key="2">
    <source>
        <dbReference type="ARBA" id="ARBA00022692"/>
    </source>
</evidence>
<sequence length="485" mass="52470">MISATTHLDLETTPLLGSHPPGAHPTHRQKRWVMFLLCIVIVTIDFGTFLSIAPQTQIMESIICRKLHSGLLIDHPSDNSPCKSVEVQGELALIKGWRDTLDQIPGILLALPLGFLMDRIGRKPIALLSMSGVLMEEVAIRIICRYSEAIPLRAIWFTPLFQLCGGGSQIATSVVFTIVSDLFSAEKRASVFFVLSAAVLLAEILATPLSAWLMSWSPWLPFLLGGLCEGCGFLAAAIIPETLPKSSDESEPEPVREEHHDHLAPVPTAQWKAPLRNAGSHAMYLMTFIRGDANIFSISIAYLAASIGQQTLELIIQYASQRFSWTMAKASFLISLKGIIDLIALLLLLPAISHYLNRYLSPAVRDLRITQGSAVILVIGFGTMAVATQPVLFAFGVSILALGWGFYSTLRSVATTLVAESQIGTLNTTIALVQGIGGMIAGPLLASAFRQGMTLGGSWQGLPYMASAILFSLAGLAISRVQTHR</sequence>
<keyword evidence="3 5" id="KW-1133">Transmembrane helix</keyword>
<feature type="transmembrane region" description="Helical" evidence="5">
    <location>
        <begin position="155"/>
        <end position="179"/>
    </location>
</feature>
<keyword evidence="4 5" id="KW-0472">Membrane</keyword>
<evidence type="ECO:0000313" key="7">
    <source>
        <dbReference type="Proteomes" id="UP000327118"/>
    </source>
</evidence>
<name>A0A5N6ZC55_9EURO</name>
<organism evidence="6 7">
    <name type="scientific">Aspergillus coremiiformis</name>
    <dbReference type="NCBI Taxonomy" id="138285"/>
    <lineage>
        <taxon>Eukaryota</taxon>
        <taxon>Fungi</taxon>
        <taxon>Dikarya</taxon>
        <taxon>Ascomycota</taxon>
        <taxon>Pezizomycotina</taxon>
        <taxon>Eurotiomycetes</taxon>
        <taxon>Eurotiomycetidae</taxon>
        <taxon>Eurotiales</taxon>
        <taxon>Aspergillaceae</taxon>
        <taxon>Aspergillus</taxon>
        <taxon>Aspergillus subgen. Circumdati</taxon>
    </lineage>
</organism>
<dbReference type="PANTHER" id="PTHR23507">
    <property type="entry name" value="ZGC:174356"/>
    <property type="match status" value="1"/>
</dbReference>
<feature type="transmembrane region" description="Helical" evidence="5">
    <location>
        <begin position="392"/>
        <end position="410"/>
    </location>
</feature>
<dbReference type="SUPFAM" id="SSF103473">
    <property type="entry name" value="MFS general substrate transporter"/>
    <property type="match status" value="1"/>
</dbReference>
<dbReference type="InterPro" id="IPR036259">
    <property type="entry name" value="MFS_trans_sf"/>
</dbReference>
<dbReference type="InterPro" id="IPR011701">
    <property type="entry name" value="MFS"/>
</dbReference>
<dbReference type="Proteomes" id="UP000327118">
    <property type="component" value="Unassembled WGS sequence"/>
</dbReference>
<dbReference type="Gene3D" id="1.20.1250.20">
    <property type="entry name" value="MFS general substrate transporter like domains"/>
    <property type="match status" value="1"/>
</dbReference>
<evidence type="ECO:0000256" key="3">
    <source>
        <dbReference type="ARBA" id="ARBA00022989"/>
    </source>
</evidence>
<reference evidence="7" key="1">
    <citation type="submission" date="2019-04" db="EMBL/GenBank/DDBJ databases">
        <title>Friends and foes A comparative genomics studyof 23 Aspergillus species from section Flavi.</title>
        <authorList>
            <consortium name="DOE Joint Genome Institute"/>
            <person name="Kjaerbolling I."/>
            <person name="Vesth T."/>
            <person name="Frisvad J.C."/>
            <person name="Nybo J.L."/>
            <person name="Theobald S."/>
            <person name="Kildgaard S."/>
            <person name="Isbrandt T."/>
            <person name="Kuo A."/>
            <person name="Sato A."/>
            <person name="Lyhne E.K."/>
            <person name="Kogle M.E."/>
            <person name="Wiebenga A."/>
            <person name="Kun R.S."/>
            <person name="Lubbers R.J."/>
            <person name="Makela M.R."/>
            <person name="Barry K."/>
            <person name="Chovatia M."/>
            <person name="Clum A."/>
            <person name="Daum C."/>
            <person name="Haridas S."/>
            <person name="He G."/>
            <person name="LaButti K."/>
            <person name="Lipzen A."/>
            <person name="Mondo S."/>
            <person name="Riley R."/>
            <person name="Salamov A."/>
            <person name="Simmons B.A."/>
            <person name="Magnuson J.K."/>
            <person name="Henrissat B."/>
            <person name="Mortensen U.H."/>
            <person name="Larsen T.O."/>
            <person name="Devries R.P."/>
            <person name="Grigoriev I.V."/>
            <person name="Machida M."/>
            <person name="Baker S.E."/>
            <person name="Andersen M.R."/>
        </authorList>
    </citation>
    <scope>NUCLEOTIDE SEQUENCE [LARGE SCALE GENOMIC DNA]</scope>
    <source>
        <strain evidence="7">CBS 553.77</strain>
    </source>
</reference>
<keyword evidence="2 5" id="KW-0812">Transmembrane</keyword>
<feature type="transmembrane region" description="Helical" evidence="5">
    <location>
        <begin position="32"/>
        <end position="53"/>
    </location>
</feature>
<dbReference type="EMBL" id="ML739072">
    <property type="protein sequence ID" value="KAE8354466.1"/>
    <property type="molecule type" value="Genomic_DNA"/>
</dbReference>
<evidence type="ECO:0000256" key="4">
    <source>
        <dbReference type="ARBA" id="ARBA00023136"/>
    </source>
</evidence>
<comment type="subcellular location">
    <subcellularLocation>
        <location evidence="1">Membrane</location>
        <topology evidence="1">Multi-pass membrane protein</topology>
    </subcellularLocation>
</comment>
<feature type="transmembrane region" description="Helical" evidence="5">
    <location>
        <begin position="430"/>
        <end position="449"/>
    </location>
</feature>
<feature type="transmembrane region" description="Helical" evidence="5">
    <location>
        <begin position="461"/>
        <end position="479"/>
    </location>
</feature>
<dbReference type="PANTHER" id="PTHR23507:SF1">
    <property type="entry name" value="FI18259P1-RELATED"/>
    <property type="match status" value="1"/>
</dbReference>
<feature type="transmembrane region" description="Helical" evidence="5">
    <location>
        <begin position="219"/>
        <end position="239"/>
    </location>
</feature>